<dbReference type="OrthoDB" id="191673at2759"/>
<dbReference type="Proteomes" id="UP000198211">
    <property type="component" value="Unassembled WGS sequence"/>
</dbReference>
<dbReference type="InterPro" id="IPR048732">
    <property type="entry name" value="CFA69"/>
</dbReference>
<organism evidence="1 2">
    <name type="scientific">Phytophthora megakarya</name>
    <dbReference type="NCBI Taxonomy" id="4795"/>
    <lineage>
        <taxon>Eukaryota</taxon>
        <taxon>Sar</taxon>
        <taxon>Stramenopiles</taxon>
        <taxon>Oomycota</taxon>
        <taxon>Peronosporomycetes</taxon>
        <taxon>Peronosporales</taxon>
        <taxon>Peronosporaceae</taxon>
        <taxon>Phytophthora</taxon>
    </lineage>
</organism>
<keyword evidence="2" id="KW-1185">Reference proteome</keyword>
<dbReference type="EMBL" id="NBNE01001363">
    <property type="protein sequence ID" value="OWZ14327.1"/>
    <property type="molecule type" value="Genomic_DNA"/>
</dbReference>
<name>A0A225WBF3_9STRA</name>
<dbReference type="STRING" id="4795.A0A225WBF3"/>
<evidence type="ECO:0000313" key="1">
    <source>
        <dbReference type="EMBL" id="OWZ14327.1"/>
    </source>
</evidence>
<proteinExistence type="predicted"/>
<evidence type="ECO:0000313" key="2">
    <source>
        <dbReference type="Proteomes" id="UP000198211"/>
    </source>
</evidence>
<sequence length="174" mass="20507">MLEIAKEYPTFKLGEMWQVVERALHAEGVRPIYADALYIRQNIEHAYNVSVCTKLAQQEVFAQSHLLTTEREKAFFEQILRQKHQEAQAEKSHRANHRQNSTMQLHLDAKKTRLEFMRRQDPTAFAAYESEERCIIRDPPPEYVDEQEGLRTLMQNEAELRGRLSTIKSRKHTI</sequence>
<protein>
    <submittedName>
        <fullName evidence="1">Uncharacterized protein</fullName>
    </submittedName>
</protein>
<dbReference type="AlphaFoldDB" id="A0A225WBF3"/>
<dbReference type="PANTHER" id="PTHR14716:SF0">
    <property type="entry name" value="CILIA- AND FLAGELLA-ASSOCIATED PROTEIN 69"/>
    <property type="match status" value="1"/>
</dbReference>
<gene>
    <name evidence="1" type="ORF">PHMEG_00012206</name>
</gene>
<accession>A0A225WBF3</accession>
<comment type="caution">
    <text evidence="1">The sequence shown here is derived from an EMBL/GenBank/DDBJ whole genome shotgun (WGS) entry which is preliminary data.</text>
</comment>
<reference evidence="2" key="1">
    <citation type="submission" date="2017-03" db="EMBL/GenBank/DDBJ databases">
        <title>Phytopthora megakarya and P. palmivora, two closely related causual agents of cacao black pod achieved similar genome size and gene model numbers by different mechanisms.</title>
        <authorList>
            <person name="Ali S."/>
            <person name="Shao J."/>
            <person name="Larry D.J."/>
            <person name="Kronmiller B."/>
            <person name="Shen D."/>
            <person name="Strem M.D."/>
            <person name="Melnick R.L."/>
            <person name="Guiltinan M.J."/>
            <person name="Tyler B.M."/>
            <person name="Meinhardt L.W."/>
            <person name="Bailey B.A."/>
        </authorList>
    </citation>
    <scope>NUCLEOTIDE SEQUENCE [LARGE SCALE GENOMIC DNA]</scope>
    <source>
        <strain evidence="2">zdho120</strain>
    </source>
</reference>
<dbReference type="PANTHER" id="PTHR14716">
    <property type="entry name" value="CILIA- AND FLAGELLA-ASSOCIATED PROTEIN 69"/>
    <property type="match status" value="1"/>
</dbReference>